<reference evidence="1" key="1">
    <citation type="submission" date="2018-05" db="EMBL/GenBank/DDBJ databases">
        <authorList>
            <person name="Lanie J.A."/>
            <person name="Ng W.-L."/>
            <person name="Kazmierczak K.M."/>
            <person name="Andrzejewski T.M."/>
            <person name="Davidsen T.M."/>
            <person name="Wayne K.J."/>
            <person name="Tettelin H."/>
            <person name="Glass J.I."/>
            <person name="Rusch D."/>
            <person name="Podicherti R."/>
            <person name="Tsui H.-C.T."/>
            <person name="Winkler M.E."/>
        </authorList>
    </citation>
    <scope>NUCLEOTIDE SEQUENCE</scope>
</reference>
<evidence type="ECO:0000313" key="1">
    <source>
        <dbReference type="EMBL" id="SVA79995.1"/>
    </source>
</evidence>
<protein>
    <submittedName>
        <fullName evidence="1">Uncharacterized protein</fullName>
    </submittedName>
</protein>
<dbReference type="EMBL" id="UINC01018955">
    <property type="protein sequence ID" value="SVA79995.1"/>
    <property type="molecule type" value="Genomic_DNA"/>
</dbReference>
<name>A0A381YSL1_9ZZZZ</name>
<organism evidence="1">
    <name type="scientific">marine metagenome</name>
    <dbReference type="NCBI Taxonomy" id="408172"/>
    <lineage>
        <taxon>unclassified sequences</taxon>
        <taxon>metagenomes</taxon>
        <taxon>ecological metagenomes</taxon>
    </lineage>
</organism>
<accession>A0A381YSL1</accession>
<sequence>MLSMHYVDLFLPNDLTEFTRVSSVESLVREIVPDEWYGWCPRFVLSNGEAIVHRQWMGP</sequence>
<dbReference type="AlphaFoldDB" id="A0A381YSL1"/>
<gene>
    <name evidence="1" type="ORF">METZ01_LOCUS132849</name>
</gene>
<proteinExistence type="predicted"/>